<name>A0A2A4SZX6_9DELT</name>
<evidence type="ECO:0000259" key="1">
    <source>
        <dbReference type="Pfam" id="PF13490"/>
    </source>
</evidence>
<feature type="domain" description="Putative zinc-finger" evidence="1">
    <location>
        <begin position="7"/>
        <end position="40"/>
    </location>
</feature>
<organism evidence="2 3">
    <name type="scientific">SAR324 cluster bacterium</name>
    <dbReference type="NCBI Taxonomy" id="2024889"/>
    <lineage>
        <taxon>Bacteria</taxon>
        <taxon>Deltaproteobacteria</taxon>
        <taxon>SAR324 cluster</taxon>
    </lineage>
</organism>
<dbReference type="Proteomes" id="UP000218113">
    <property type="component" value="Unassembled WGS sequence"/>
</dbReference>
<dbReference type="Pfam" id="PF13490">
    <property type="entry name" value="zf-HC2"/>
    <property type="match status" value="1"/>
</dbReference>
<reference evidence="3" key="1">
    <citation type="submission" date="2017-08" db="EMBL/GenBank/DDBJ databases">
        <title>A dynamic microbial community with high functional redundancy inhabits the cold, oxic subseafloor aquifer.</title>
        <authorList>
            <person name="Tully B.J."/>
            <person name="Wheat C.G."/>
            <person name="Glazer B.T."/>
            <person name="Huber J.A."/>
        </authorList>
    </citation>
    <scope>NUCLEOTIDE SEQUENCE [LARGE SCALE GENOMIC DNA]</scope>
</reference>
<dbReference type="AlphaFoldDB" id="A0A2A4SZX6"/>
<accession>A0A2A4SZX6</accession>
<dbReference type="InterPro" id="IPR027383">
    <property type="entry name" value="Znf_put"/>
</dbReference>
<gene>
    <name evidence="2" type="ORF">COB67_09635</name>
</gene>
<evidence type="ECO:0000313" key="3">
    <source>
        <dbReference type="Proteomes" id="UP000218113"/>
    </source>
</evidence>
<sequence>MKMKLNCEEISELLSASLDRRLSLAEKLSLRLHWAMCKFCREYKRQMLMIHQALSHWKKTAPQSEDLQLSLKAKQSIKDILQNQVSEG</sequence>
<protein>
    <recommendedName>
        <fullName evidence="1">Putative zinc-finger domain-containing protein</fullName>
    </recommendedName>
</protein>
<evidence type="ECO:0000313" key="2">
    <source>
        <dbReference type="EMBL" id="PCI26916.1"/>
    </source>
</evidence>
<comment type="caution">
    <text evidence="2">The sequence shown here is derived from an EMBL/GenBank/DDBJ whole genome shotgun (WGS) entry which is preliminary data.</text>
</comment>
<proteinExistence type="predicted"/>
<dbReference type="EMBL" id="NVSR01000082">
    <property type="protein sequence ID" value="PCI26916.1"/>
    <property type="molecule type" value="Genomic_DNA"/>
</dbReference>